<feature type="domain" description="DOCKER" evidence="5">
    <location>
        <begin position="1621"/>
        <end position="2056"/>
    </location>
</feature>
<feature type="compositionally biased region" description="Basic residues" evidence="3">
    <location>
        <begin position="1079"/>
        <end position="1091"/>
    </location>
</feature>
<organism evidence="6 7">
    <name type="scientific">Blattamonas nauphoetae</name>
    <dbReference type="NCBI Taxonomy" id="2049346"/>
    <lineage>
        <taxon>Eukaryota</taxon>
        <taxon>Metamonada</taxon>
        <taxon>Preaxostyla</taxon>
        <taxon>Oxymonadida</taxon>
        <taxon>Blattamonas</taxon>
    </lineage>
</organism>
<evidence type="ECO:0000256" key="1">
    <source>
        <dbReference type="PROSITE-ProRule" id="PRU00983"/>
    </source>
</evidence>
<dbReference type="InterPro" id="IPR026791">
    <property type="entry name" value="DOCK"/>
</dbReference>
<evidence type="ECO:0000259" key="5">
    <source>
        <dbReference type="PROSITE" id="PS51651"/>
    </source>
</evidence>
<dbReference type="Gene3D" id="1.25.40.410">
    <property type="match status" value="1"/>
</dbReference>
<evidence type="ECO:0000259" key="4">
    <source>
        <dbReference type="PROSITE" id="PS51650"/>
    </source>
</evidence>
<proteinExistence type="inferred from homology"/>
<feature type="coiled-coil region" evidence="2">
    <location>
        <begin position="1345"/>
        <end position="1372"/>
    </location>
</feature>
<dbReference type="Gene3D" id="1.20.58.740">
    <property type="match status" value="1"/>
</dbReference>
<feature type="domain" description="C2 DOCK-type" evidence="4">
    <location>
        <begin position="410"/>
        <end position="612"/>
    </location>
</feature>
<feature type="region of interest" description="Disordered" evidence="3">
    <location>
        <begin position="798"/>
        <end position="849"/>
    </location>
</feature>
<feature type="region of interest" description="Disordered" evidence="3">
    <location>
        <begin position="115"/>
        <end position="134"/>
    </location>
</feature>
<feature type="region of interest" description="Disordered" evidence="3">
    <location>
        <begin position="40"/>
        <end position="74"/>
    </location>
</feature>
<protein>
    <submittedName>
        <fullName evidence="6">Dedicator of cytokinesis protein 3</fullName>
    </submittedName>
</protein>
<dbReference type="Proteomes" id="UP001281761">
    <property type="component" value="Unassembled WGS sequence"/>
</dbReference>
<dbReference type="PANTHER" id="PTHR45653">
    <property type="entry name" value="DEDICATOR OF CYTOKINESIS"/>
    <property type="match status" value="1"/>
</dbReference>
<evidence type="ECO:0000313" key="6">
    <source>
        <dbReference type="EMBL" id="KAK2953570.1"/>
    </source>
</evidence>
<dbReference type="InterPro" id="IPR046773">
    <property type="entry name" value="DOCKER_Lobe_C"/>
</dbReference>
<evidence type="ECO:0000256" key="2">
    <source>
        <dbReference type="SAM" id="Coils"/>
    </source>
</evidence>
<dbReference type="InterPro" id="IPR027357">
    <property type="entry name" value="DOCKER_dom"/>
</dbReference>
<dbReference type="Pfam" id="PF14429">
    <property type="entry name" value="DOCK-C2"/>
    <property type="match status" value="1"/>
</dbReference>
<feature type="region of interest" description="Disordered" evidence="3">
    <location>
        <begin position="1073"/>
        <end position="1096"/>
    </location>
</feature>
<feature type="compositionally biased region" description="Basic and acidic residues" evidence="3">
    <location>
        <begin position="820"/>
        <end position="829"/>
    </location>
</feature>
<evidence type="ECO:0000256" key="3">
    <source>
        <dbReference type="SAM" id="MobiDB-lite"/>
    </source>
</evidence>
<dbReference type="CDD" id="cd11684">
    <property type="entry name" value="DHR2_DOCK"/>
    <property type="match status" value="1"/>
</dbReference>
<feature type="region of interest" description="Disordered" evidence="3">
    <location>
        <begin position="1269"/>
        <end position="1288"/>
    </location>
</feature>
<dbReference type="PROSITE" id="PS51650">
    <property type="entry name" value="C2_DOCK"/>
    <property type="match status" value="1"/>
</dbReference>
<reference evidence="6 7" key="1">
    <citation type="journal article" date="2022" name="bioRxiv">
        <title>Genomics of Preaxostyla Flagellates Illuminates Evolutionary Transitions and the Path Towards Mitochondrial Loss.</title>
        <authorList>
            <person name="Novak L.V.F."/>
            <person name="Treitli S.C."/>
            <person name="Pyrih J."/>
            <person name="Halakuc P."/>
            <person name="Pipaliya S.V."/>
            <person name="Vacek V."/>
            <person name="Brzon O."/>
            <person name="Soukal P."/>
            <person name="Eme L."/>
            <person name="Dacks J.B."/>
            <person name="Karnkowska A."/>
            <person name="Elias M."/>
            <person name="Hampl V."/>
        </authorList>
    </citation>
    <scope>NUCLEOTIDE SEQUENCE [LARGE SCALE GENOMIC DNA]</scope>
    <source>
        <strain evidence="6">NAU3</strain>
        <tissue evidence="6">Gut</tissue>
    </source>
</reference>
<comment type="similarity">
    <text evidence="1">Belongs to the DOCK family.</text>
</comment>
<dbReference type="Pfam" id="PF20421">
    <property type="entry name" value="DHR-2_Lobe_C"/>
    <property type="match status" value="1"/>
</dbReference>
<keyword evidence="2" id="KW-0175">Coiled coil</keyword>
<dbReference type="InterPro" id="IPR043162">
    <property type="entry name" value="DOCK_C_lobe_C"/>
</dbReference>
<feature type="compositionally biased region" description="Basic and acidic residues" evidence="3">
    <location>
        <begin position="50"/>
        <end position="60"/>
    </location>
</feature>
<dbReference type="Gene3D" id="2.60.40.150">
    <property type="entry name" value="C2 domain"/>
    <property type="match status" value="1"/>
</dbReference>
<accession>A0ABQ9XPZ8</accession>
<dbReference type="PANTHER" id="PTHR45653:SF10">
    <property type="entry name" value="MYOBLAST CITY, ISOFORM B"/>
    <property type="match status" value="1"/>
</dbReference>
<sequence length="2057" mass="232904">MSSDITEAPSIDTKPLNAFLDLKNTTQFFTLHANQVEKPKIVTVDDEPNEEKQDGDHDAEFEMVNADKNQPEQTDIDGLDKSGEIAAPTAQKPKLNKFERLAQSMIPYPQSTFKSQFDALQPPSSGTQQESEDNQLPPVHIFFQLKEINIQRSYDFDAFFALAHVDDEGQLVPFTEEFHVFLPRDEPGQSNSTIDNDIVAVFSGLEEHDISRSVKLMVRMVRTDPFLKTSGKQKDQKDVVYRHLCAIGLLNLDTVKPLTILQLAVASKLDSTNSKQNPETPFYAGRDEYCFDYKDSAFLLHSIFSTIGVPKTFQMDLNTAKEEEKLPLMWKELYNSVRTCAKYEDKTGAIVGNFWSHYGELKDIMKFSPTKALVEVNRKLREKNPAQKPLRFIPIRKLKHPINAHILEHNEMLHFSLDTCDFDKGSKKAERNIQAVIEIRKNRVGTEKHSFFSRHKDKSEEDDAKDRLCLFRGKDRTQTLEQPDDPDGNGVLVDSTEGTGEIRSIIFYHSNRPKWNEQVLIRLPPEKLDQYHMYIKFYHMSTTKTSSPFAVCGMPFLENGAIKAPGVYNIQTTPYKDSDDEQQKYLSILPPDQKGKESKGLKGFCQVTWNVRHTSVSFDPSIQQLLDYLPSRQTSLADKINPNPVAIRMNLRAILDSLFGIIDSAESNDDERNNAITTLIGIIKVLWPRVTSTPLQLQQYMQYSFHHPNLHRTLISQLCAIIRAPLDNPGKTKPDPFQIIQQLRLILMFIVKSRHAELKQDADGKDVSIKGDTVICEEFGNLISAICAVLSVKRAAPQAPQSLPAKTTETTTDTSQPDTDSEHIEEQKEPTPSPEQASTPRDSPSRGGTEIEIDYTRAIQTNRLLIKLLPSILIDANDVFTPVGLTHQCLNILRSITYDPQTGSDPDLSTKLSMAMFFASQPFFLHEDTLQQETLVFKTLRHFSLPGVPKKPVAPPPTSSIGELFFEEYILSLTQLVTLRHLSVPPQLIILLDCLFGGVREGSGKKTETEGSENKVRPLDERIKTEIMRKALGKLLKEVMKWLTVMVLDETAVAIPLKLAQLDDEKELDKAEDPLAKTKEKKKKNKKKSKKGKNENQIAEKRKINHYCVTKSQLTSVAMSLCGFFSTSELSALFTDTSPLELSYSRTANLAGGKELIPALRLTENSMEYHQSSLYADLLPLPQTMPHLLVTFLENINHVYLFPVEWTLLHILTLTFTKLLGSVSIPIVVRIESIFEPVFNCFPVDGDKQPEQPAEAATASAVNTPVLSAQHFPSSSTPNQAHSTMARSTTRINSPLSYATMSRGKGDSIRNLVLGTPKIGVAVETPPSAKEPEKKPNRSRFAGLVDAVMQKKKEDEQEKAEQEAEVPEEEEVITYSILRLFLIFADLNYIVPFETTDAYLRSFAIATTNRHSPLFEAVSCVVTTTSKNSKAVVDFVDDHTNALRREIAGLMNKLAMTLESNHTLKSHASSLIVPVSLMYSVVPPDTQPDVKRLYVSLVRSVAFHNSGSFEEAENKTFEVLSTLGERAIFFDQLANLFDAKVEEMLVTSSPPQSTHSGINGTDSLWDESLTEQKPIAQAAAKKFINSILILVDHIKDLTQYDWSKKNENELAHCYLEYIDYLRQCGRLDLMYQKWLSLCELHEQLQNWECAGESYIRLATDFALDSEMTPAMNDYPAQSNRERKTALYQKATTMLEKGEYYERGIELCDELIKHYRYEFINYDITHTLLASQSTLFDKLSNTKRVLFPHHYHVTFIGQGFEKQYLCNKAFIFREKAEVKLDTFIATMKEKFGDMGGQIVFGSDKVPEGAADDKSAQIIRIQGGISASSMKEFEDTKMLCAKRSQRKAMSGDGDGEFVFRPKYVTDYEKNYKIQVCVWKGSVKKGKDKENELRVLFTQKVFYFLEESMPTVEKRIRIKAVEELELTPIQAARAIVQDKNNEIRMYIHDFSQPRQFSAKEVSPFTMILQGSIEAAVSGGQKMFIQAFCDKEFLKLDAEYYEQLEDLMDDMTLQCQLLDEAIQVHRKVCPPQSVELQERLATTLVDLTKMIADHADITQYK</sequence>
<gene>
    <name evidence="6" type="ORF">BLNAU_11434</name>
</gene>
<feature type="compositionally biased region" description="Low complexity" evidence="3">
    <location>
        <begin position="807"/>
        <end position="818"/>
    </location>
</feature>
<dbReference type="InterPro" id="IPR035892">
    <property type="entry name" value="C2_domain_sf"/>
</dbReference>
<name>A0ABQ9XPZ8_9EUKA</name>
<comment type="caution">
    <text evidence="6">The sequence shown here is derived from an EMBL/GenBank/DDBJ whole genome shotgun (WGS) entry which is preliminary data.</text>
</comment>
<dbReference type="InterPro" id="IPR027007">
    <property type="entry name" value="C2_DOCK-type_domain"/>
</dbReference>
<dbReference type="PROSITE" id="PS51651">
    <property type="entry name" value="DOCKER"/>
    <property type="match status" value="1"/>
</dbReference>
<dbReference type="EMBL" id="JARBJD010000089">
    <property type="protein sequence ID" value="KAK2953570.1"/>
    <property type="molecule type" value="Genomic_DNA"/>
</dbReference>
<dbReference type="InterPro" id="IPR043161">
    <property type="entry name" value="DOCK_C_lobe_A"/>
</dbReference>
<keyword evidence="7" id="KW-1185">Reference proteome</keyword>
<evidence type="ECO:0000313" key="7">
    <source>
        <dbReference type="Proteomes" id="UP001281761"/>
    </source>
</evidence>